<comment type="caution">
    <text evidence="2">The sequence shown here is derived from an EMBL/GenBank/DDBJ whole genome shotgun (WGS) entry which is preliminary data.</text>
</comment>
<name>A0A9X2TI60_9BACT</name>
<dbReference type="AlphaFoldDB" id="A0A9X2TI60"/>
<sequence>MPSLTLDKVHQISGMKRPVTYDHNLCFIGKQACKRSEQGHLLFSVRDSFSSVRLPEDRQSSPTIRNRGHKHLSLSRQLHRIDKESDRAAPLRSCSLSRPFDQAVSNRVVEPLRINVFVSKKSPQVPRFALQLGRPRVPAGHLRKMNMLGQMHAGDHLRQSTPPGRQRVGKQLAKSRLHLTLDAKAVAHWRAGTGGSVIGSPQPRRLSHRGQRPSSTLAGIRKTVR</sequence>
<evidence type="ECO:0000313" key="2">
    <source>
        <dbReference type="EMBL" id="MCS3710951.1"/>
    </source>
</evidence>
<evidence type="ECO:0000313" key="3">
    <source>
        <dbReference type="Proteomes" id="UP001155057"/>
    </source>
</evidence>
<dbReference type="EMBL" id="JANUAE010000009">
    <property type="protein sequence ID" value="MCS3710951.1"/>
    <property type="molecule type" value="Genomic_DNA"/>
</dbReference>
<evidence type="ECO:0000256" key="1">
    <source>
        <dbReference type="SAM" id="MobiDB-lite"/>
    </source>
</evidence>
<feature type="region of interest" description="Disordered" evidence="1">
    <location>
        <begin position="192"/>
        <end position="225"/>
    </location>
</feature>
<dbReference type="Proteomes" id="UP001155057">
    <property type="component" value="Unassembled WGS sequence"/>
</dbReference>
<protein>
    <submittedName>
        <fullName evidence="2">Uncharacterized protein</fullName>
    </submittedName>
</protein>
<reference evidence="2" key="1">
    <citation type="submission" date="2022-08" db="EMBL/GenBank/DDBJ databases">
        <title>Genomic Encyclopedia of Type Strains, Phase V (KMG-V): Genome sequencing to study the core and pangenomes of soil and plant-associated prokaryotes.</title>
        <authorList>
            <person name="Whitman W."/>
        </authorList>
    </citation>
    <scope>NUCLEOTIDE SEQUENCE</scope>
    <source>
        <strain evidence="2">SP3049</strain>
    </source>
</reference>
<accession>A0A9X2TI60</accession>
<gene>
    <name evidence="2" type="ORF">GGP61_002577</name>
</gene>
<organism evidence="2 3">
    <name type="scientific">Salinibacter ruber</name>
    <dbReference type="NCBI Taxonomy" id="146919"/>
    <lineage>
        <taxon>Bacteria</taxon>
        <taxon>Pseudomonadati</taxon>
        <taxon>Rhodothermota</taxon>
        <taxon>Rhodothermia</taxon>
        <taxon>Rhodothermales</taxon>
        <taxon>Salinibacteraceae</taxon>
        <taxon>Salinibacter</taxon>
    </lineage>
</organism>
<proteinExistence type="predicted"/>